<organism evidence="2 3">
    <name type="scientific">Bdellovibrio bacteriovorus</name>
    <dbReference type="NCBI Taxonomy" id="959"/>
    <lineage>
        <taxon>Bacteria</taxon>
        <taxon>Pseudomonadati</taxon>
        <taxon>Bdellovibrionota</taxon>
        <taxon>Bdellovibrionia</taxon>
        <taxon>Bdellovibrionales</taxon>
        <taxon>Pseudobdellovibrionaceae</taxon>
        <taxon>Bdellovibrio</taxon>
    </lineage>
</organism>
<reference evidence="2 3" key="1">
    <citation type="submission" date="2016-03" db="EMBL/GenBank/DDBJ databases">
        <authorList>
            <person name="Ploux O."/>
        </authorList>
    </citation>
    <scope>NUCLEOTIDE SEQUENCE [LARGE SCALE GENOMIC DNA]</scope>
    <source>
        <strain evidence="2 3">BER2</strain>
    </source>
</reference>
<dbReference type="EMBL" id="LUKF01000019">
    <property type="protein sequence ID" value="KYG60503.1"/>
    <property type="molecule type" value="Genomic_DNA"/>
</dbReference>
<dbReference type="Proteomes" id="UP000075391">
    <property type="component" value="Unassembled WGS sequence"/>
</dbReference>
<sequence>MEIRDPVHGSIYYSDQEVAVLDTAEYQRLRAIKQLGYAEFSFPGATHNRYIHSVGVGHLAGETFDAIFRVYPFTKPSVKTRFRQVLRLAALLHDVGHGPLSHTTEQVMPHLSELDIKLYKEQEQYGEEAHTVMNHNRRANHEDYTIKYVTDSKIADTIRQQFPEIAPIHVACLIDKALHCPDDFFVDGGVDFRPILSQLVSSELDVDRMDYLERDSYFCGTNYGKIDLSWIMQNMTFYRRENKMYLALNRRALYSFDDFLISRHHMHLMVYCHHKSIIYEEMLNRYLTSPDCTFVLPGDINEYTRYNDYRLHEHLISVSNPWAQRIAQRKPFKVLIEQHNTSESEKPEMIKKALEAEGLEVIRTSSKARLSKYHTASPEERALQIYVVDQYDRWAKTAPINQTTEIFQRYEGARIIDRIYVAPEQIQKADSILKGLKLS</sequence>
<dbReference type="PANTHER" id="PTHR11373">
    <property type="entry name" value="DEOXYNUCLEOSIDE TRIPHOSPHATE TRIPHOSPHOHYDROLASE"/>
    <property type="match status" value="1"/>
</dbReference>
<dbReference type="Gene3D" id="1.10.3210.10">
    <property type="entry name" value="Hypothetical protein af1432"/>
    <property type="match status" value="1"/>
</dbReference>
<dbReference type="SMART" id="SM00471">
    <property type="entry name" value="HDc"/>
    <property type="match status" value="1"/>
</dbReference>
<dbReference type="Pfam" id="PF19276">
    <property type="entry name" value="HD_assoc_2"/>
    <property type="match status" value="1"/>
</dbReference>
<name>A0A150WC49_BDEBC</name>
<evidence type="ECO:0000313" key="3">
    <source>
        <dbReference type="Proteomes" id="UP000075391"/>
    </source>
</evidence>
<protein>
    <submittedName>
        <fullName evidence="2">Hydrolase</fullName>
    </submittedName>
</protein>
<dbReference type="GO" id="GO:0008832">
    <property type="term" value="F:dGTPase activity"/>
    <property type="evidence" value="ECO:0007669"/>
    <property type="project" value="TreeGrafter"/>
</dbReference>
<evidence type="ECO:0000259" key="1">
    <source>
        <dbReference type="SMART" id="SM00471"/>
    </source>
</evidence>
<dbReference type="GO" id="GO:0006203">
    <property type="term" value="P:dGTP catabolic process"/>
    <property type="evidence" value="ECO:0007669"/>
    <property type="project" value="TreeGrafter"/>
</dbReference>
<gene>
    <name evidence="2" type="ORF">AZI85_10805</name>
</gene>
<dbReference type="Pfam" id="PF01966">
    <property type="entry name" value="HD"/>
    <property type="match status" value="1"/>
</dbReference>
<dbReference type="CDD" id="cd00077">
    <property type="entry name" value="HDc"/>
    <property type="match status" value="1"/>
</dbReference>
<dbReference type="OrthoDB" id="5288044at2"/>
<keyword evidence="2" id="KW-0378">Hydrolase</keyword>
<accession>A0A150WC49</accession>
<dbReference type="RefSeq" id="WP_063244789.1">
    <property type="nucleotide sequence ID" value="NZ_CP168967.1"/>
</dbReference>
<comment type="caution">
    <text evidence="2">The sequence shown here is derived from an EMBL/GenBank/DDBJ whole genome shotgun (WGS) entry which is preliminary data.</text>
</comment>
<dbReference type="PANTHER" id="PTHR11373:SF4">
    <property type="entry name" value="DEOXYNUCLEOSIDE TRIPHOSPHATE TRIPHOSPHOHYDROLASE SAMHD1"/>
    <property type="match status" value="1"/>
</dbReference>
<dbReference type="InterPro" id="IPR045509">
    <property type="entry name" value="HD_assoc_2"/>
</dbReference>
<feature type="domain" description="HD/PDEase" evidence="1">
    <location>
        <begin position="45"/>
        <end position="221"/>
    </location>
</feature>
<dbReference type="InterPro" id="IPR003607">
    <property type="entry name" value="HD/PDEase_dom"/>
</dbReference>
<dbReference type="InterPro" id="IPR006674">
    <property type="entry name" value="HD_domain"/>
</dbReference>
<dbReference type="AlphaFoldDB" id="A0A150WC49"/>
<evidence type="ECO:0000313" key="2">
    <source>
        <dbReference type="EMBL" id="KYG60503.1"/>
    </source>
</evidence>
<proteinExistence type="predicted"/>
<dbReference type="InterPro" id="IPR050135">
    <property type="entry name" value="dGTPase-like"/>
</dbReference>
<dbReference type="SUPFAM" id="SSF109604">
    <property type="entry name" value="HD-domain/PDEase-like"/>
    <property type="match status" value="1"/>
</dbReference>